<feature type="region of interest" description="Disordered" evidence="2">
    <location>
        <begin position="1"/>
        <end position="34"/>
    </location>
</feature>
<dbReference type="SUPFAM" id="SSF54373">
    <property type="entry name" value="FAD-linked reductases, C-terminal domain"/>
    <property type="match status" value="1"/>
</dbReference>
<gene>
    <name evidence="4" type="ORF">ACFQKB_45395</name>
</gene>
<evidence type="ECO:0000313" key="5">
    <source>
        <dbReference type="Proteomes" id="UP001596380"/>
    </source>
</evidence>
<evidence type="ECO:0000256" key="2">
    <source>
        <dbReference type="SAM" id="MobiDB-lite"/>
    </source>
</evidence>
<name>A0ABW2D154_9ACTN</name>
<organism evidence="4 5">
    <name type="scientific">Actinomadura yumaensis</name>
    <dbReference type="NCBI Taxonomy" id="111807"/>
    <lineage>
        <taxon>Bacteria</taxon>
        <taxon>Bacillati</taxon>
        <taxon>Actinomycetota</taxon>
        <taxon>Actinomycetes</taxon>
        <taxon>Streptosporangiales</taxon>
        <taxon>Thermomonosporaceae</taxon>
        <taxon>Actinomadura</taxon>
    </lineage>
</organism>
<dbReference type="Pfam" id="PF01266">
    <property type="entry name" value="DAO"/>
    <property type="match status" value="1"/>
</dbReference>
<comment type="caution">
    <text evidence="4">The sequence shown here is derived from an EMBL/GenBank/DDBJ whole genome shotgun (WGS) entry which is preliminary data.</text>
</comment>
<dbReference type="SUPFAM" id="SSF51905">
    <property type="entry name" value="FAD/NAD(P)-binding domain"/>
    <property type="match status" value="1"/>
</dbReference>
<evidence type="ECO:0000313" key="4">
    <source>
        <dbReference type="EMBL" id="MFC6887068.1"/>
    </source>
</evidence>
<dbReference type="GO" id="GO:0016491">
    <property type="term" value="F:oxidoreductase activity"/>
    <property type="evidence" value="ECO:0007669"/>
    <property type="project" value="UniProtKB-KW"/>
</dbReference>
<dbReference type="EMBL" id="JBHSXS010000067">
    <property type="protein sequence ID" value="MFC6887068.1"/>
    <property type="molecule type" value="Genomic_DNA"/>
</dbReference>
<evidence type="ECO:0000256" key="1">
    <source>
        <dbReference type="ARBA" id="ARBA00023002"/>
    </source>
</evidence>
<dbReference type="PANTHER" id="PTHR13847:SF287">
    <property type="entry name" value="FAD-DEPENDENT OXIDOREDUCTASE DOMAIN-CONTAINING PROTEIN 1"/>
    <property type="match status" value="1"/>
</dbReference>
<protein>
    <submittedName>
        <fullName evidence="4">NAD(P)/FAD-dependent oxidoreductase</fullName>
        <ecNumber evidence="4">1.-.-.-</ecNumber>
    </submittedName>
</protein>
<dbReference type="InterPro" id="IPR036188">
    <property type="entry name" value="FAD/NAD-bd_sf"/>
</dbReference>
<keyword evidence="1 4" id="KW-0560">Oxidoreductase</keyword>
<accession>A0ABW2D154</accession>
<dbReference type="EC" id="1.-.-.-" evidence="4"/>
<sequence>MTADRVPAGPSRAEGRSARAEPGPAAGRGRPPTYWLESADPDAFAPPAVLPARADAVVVGAGLMGAATAYWLARLGVDVLVVEARRPAWGTSGRNAGLSLNGLRPVEDGELTLTVLREEGIRAGYERRGHLALASSAEVWERFRAEAARLPAPARLVEALDLAACEELLGRRIDRRFFGGRWFPGGHVIHPVRLVHGLAAAAVRHGAAIASGTRVLGIGASARARFEVLTDRGRIGADHVVFACGLAARELAPPLRDVLTPARGQMLATAPLPPVFGFPLAVDYGSVYWRQVADGTVLLGGCRGLDPDAEASAEERVNPLIHQGLDAFLPRTFPGFPPVTARRRWAGIMDCTPDGRPVVGALPGAPGRWVIAGFGGHGIPPALGSGRALAETVVTGRTPMMLESFAPDRLLREARTTPS</sequence>
<dbReference type="InterPro" id="IPR006076">
    <property type="entry name" value="FAD-dep_OxRdtase"/>
</dbReference>
<dbReference type="Gene3D" id="3.30.9.10">
    <property type="entry name" value="D-Amino Acid Oxidase, subunit A, domain 2"/>
    <property type="match status" value="1"/>
</dbReference>
<dbReference type="Proteomes" id="UP001596380">
    <property type="component" value="Unassembled WGS sequence"/>
</dbReference>
<evidence type="ECO:0000259" key="3">
    <source>
        <dbReference type="Pfam" id="PF01266"/>
    </source>
</evidence>
<dbReference type="Gene3D" id="3.50.50.60">
    <property type="entry name" value="FAD/NAD(P)-binding domain"/>
    <property type="match status" value="1"/>
</dbReference>
<dbReference type="PANTHER" id="PTHR13847">
    <property type="entry name" value="SARCOSINE DEHYDROGENASE-RELATED"/>
    <property type="match status" value="1"/>
</dbReference>
<keyword evidence="5" id="KW-1185">Reference proteome</keyword>
<dbReference type="RefSeq" id="WP_378043229.1">
    <property type="nucleotide sequence ID" value="NZ_JBHSXE010000001.1"/>
</dbReference>
<feature type="domain" description="FAD dependent oxidoreductase" evidence="3">
    <location>
        <begin position="55"/>
        <end position="391"/>
    </location>
</feature>
<reference evidence="5" key="1">
    <citation type="journal article" date="2019" name="Int. J. Syst. Evol. Microbiol.">
        <title>The Global Catalogue of Microorganisms (GCM) 10K type strain sequencing project: providing services to taxonomists for standard genome sequencing and annotation.</title>
        <authorList>
            <consortium name="The Broad Institute Genomics Platform"/>
            <consortium name="The Broad Institute Genome Sequencing Center for Infectious Disease"/>
            <person name="Wu L."/>
            <person name="Ma J."/>
        </authorList>
    </citation>
    <scope>NUCLEOTIDE SEQUENCE [LARGE SCALE GENOMIC DNA]</scope>
    <source>
        <strain evidence="5">JCM 3369</strain>
    </source>
</reference>
<proteinExistence type="predicted"/>
<feature type="compositionally biased region" description="Low complexity" evidence="2">
    <location>
        <begin position="20"/>
        <end position="32"/>
    </location>
</feature>
<dbReference type="PRINTS" id="PR00420">
    <property type="entry name" value="RNGMNOXGNASE"/>
</dbReference>